<name>A0A0P1E6C9_9RHOB</name>
<evidence type="ECO:0000256" key="1">
    <source>
        <dbReference type="SAM" id="MobiDB-lite"/>
    </source>
</evidence>
<dbReference type="RefSeq" id="WP_145975891.1">
    <property type="nucleotide sequence ID" value="NZ_CYPS01000043.1"/>
</dbReference>
<keyword evidence="3" id="KW-1185">Reference proteome</keyword>
<dbReference type="AlphaFoldDB" id="A0A0P1E6C9"/>
<sequence>MNWLPAFPSLKTLSVVYHSNRQHERLGMVQMKGMNMRVSTGFLWVLALALSIGGADLALAKDKGGKPKDKKVQVDGKPTKGKKAVPPGQIKRYTRSAKLPSDLNYSSIGDLSKWKLKPPGKGNRDIRVNDEILEVTDDLSIVVDAVGIEGDLAK</sequence>
<feature type="compositionally biased region" description="Basic and acidic residues" evidence="1">
    <location>
        <begin position="62"/>
        <end position="78"/>
    </location>
</feature>
<dbReference type="Proteomes" id="UP000050786">
    <property type="component" value="Unassembled WGS sequence"/>
</dbReference>
<protein>
    <submittedName>
        <fullName evidence="2">Uncharacterized protein</fullName>
    </submittedName>
</protein>
<evidence type="ECO:0000313" key="2">
    <source>
        <dbReference type="EMBL" id="CUH43960.1"/>
    </source>
</evidence>
<accession>A0A0P1E6C9</accession>
<feature type="region of interest" description="Disordered" evidence="1">
    <location>
        <begin position="62"/>
        <end position="87"/>
    </location>
</feature>
<gene>
    <name evidence="2" type="ORF">RUM4293_02857</name>
</gene>
<reference evidence="3" key="1">
    <citation type="submission" date="2015-09" db="EMBL/GenBank/DDBJ databases">
        <authorList>
            <person name="Rodrigo-Torres L."/>
            <person name="Arahal D.R."/>
        </authorList>
    </citation>
    <scope>NUCLEOTIDE SEQUENCE [LARGE SCALE GENOMIC DNA]</scope>
    <source>
        <strain evidence="3">CECT 4293</strain>
    </source>
</reference>
<evidence type="ECO:0000313" key="3">
    <source>
        <dbReference type="Proteomes" id="UP000050786"/>
    </source>
</evidence>
<proteinExistence type="predicted"/>
<dbReference type="EMBL" id="CYPS01000043">
    <property type="protein sequence ID" value="CUH43960.1"/>
    <property type="molecule type" value="Genomic_DNA"/>
</dbReference>
<organism evidence="2 3">
    <name type="scientific">Ruegeria atlantica</name>
    <dbReference type="NCBI Taxonomy" id="81569"/>
    <lineage>
        <taxon>Bacteria</taxon>
        <taxon>Pseudomonadati</taxon>
        <taxon>Pseudomonadota</taxon>
        <taxon>Alphaproteobacteria</taxon>
        <taxon>Rhodobacterales</taxon>
        <taxon>Roseobacteraceae</taxon>
        <taxon>Ruegeria</taxon>
    </lineage>
</organism>